<dbReference type="Gene3D" id="2.60.40.10">
    <property type="entry name" value="Immunoglobulins"/>
    <property type="match status" value="1"/>
</dbReference>
<dbReference type="InterPro" id="IPR003961">
    <property type="entry name" value="FN3_dom"/>
</dbReference>
<dbReference type="Pfam" id="PF01108">
    <property type="entry name" value="Tissue_fac"/>
    <property type="match status" value="1"/>
</dbReference>
<gene>
    <name evidence="6" type="ORF">IRJ41_025741</name>
</gene>
<dbReference type="OrthoDB" id="8947665at2759"/>
<dbReference type="Pfam" id="PF09294">
    <property type="entry name" value="Interfer-bind"/>
    <property type="match status" value="1"/>
</dbReference>
<dbReference type="InterPro" id="IPR036116">
    <property type="entry name" value="FN3_sf"/>
</dbReference>
<evidence type="ECO:0000259" key="5">
    <source>
        <dbReference type="Pfam" id="PF09294"/>
    </source>
</evidence>
<feature type="domain" description="Fibronectin type-III" evidence="4">
    <location>
        <begin position="7"/>
        <end position="101"/>
    </location>
</feature>
<feature type="compositionally biased region" description="Basic and acidic residues" evidence="1">
    <location>
        <begin position="402"/>
        <end position="419"/>
    </location>
</feature>
<organism evidence="6 7">
    <name type="scientific">Triplophysa rosa</name>
    <name type="common">Cave loach</name>
    <dbReference type="NCBI Taxonomy" id="992332"/>
    <lineage>
        <taxon>Eukaryota</taxon>
        <taxon>Metazoa</taxon>
        <taxon>Chordata</taxon>
        <taxon>Craniata</taxon>
        <taxon>Vertebrata</taxon>
        <taxon>Euteleostomi</taxon>
        <taxon>Actinopterygii</taxon>
        <taxon>Neopterygii</taxon>
        <taxon>Teleostei</taxon>
        <taxon>Ostariophysi</taxon>
        <taxon>Cypriniformes</taxon>
        <taxon>Nemacheilidae</taxon>
        <taxon>Triplophysa</taxon>
    </lineage>
</organism>
<dbReference type="EMBL" id="JAFHDT010000006">
    <property type="protein sequence ID" value="KAI7809096.1"/>
    <property type="molecule type" value="Genomic_DNA"/>
</dbReference>
<feature type="compositionally biased region" description="Acidic residues" evidence="1">
    <location>
        <begin position="312"/>
        <end position="332"/>
    </location>
</feature>
<comment type="caution">
    <text evidence="6">The sequence shown here is derived from an EMBL/GenBank/DDBJ whole genome shotgun (WGS) entry which is preliminary data.</text>
</comment>
<evidence type="ECO:0000256" key="1">
    <source>
        <dbReference type="SAM" id="MobiDB-lite"/>
    </source>
</evidence>
<name>A0A9W8C6G4_TRIRA</name>
<dbReference type="InterPro" id="IPR013783">
    <property type="entry name" value="Ig-like_fold"/>
</dbReference>
<dbReference type="GO" id="GO:0005886">
    <property type="term" value="C:plasma membrane"/>
    <property type="evidence" value="ECO:0007669"/>
    <property type="project" value="TreeGrafter"/>
</dbReference>
<feature type="signal peptide" evidence="3">
    <location>
        <begin position="1"/>
        <end position="20"/>
    </location>
</feature>
<sequence>MKTVLGLRLLMFLYFPVLDAIPAPVKFTILSHNFKHILQWSPGINSTTRTVFNLKQRCSSGKPIIHLNIRNTTVDVSQSLEDIYTQCTFSIWASLDNMTSSKVEKSITPYEDTVIGPPTVFLSGCGDCLKINVSLPRGSGKKNDLDRFYNSVDFNLSWKKAGEENANQVIIPGGEYVLQNLKPRDKYCIRVLPMINSNRNTRLSDWQCEYTSIEVSEKVLYLVGWSVGAVLFGLGVVVLASTLFYTGFLCRKTLLPKAMCNIVHVYHLNPERTVTENVFLSDAQLIRSKNDPTRNSPLLYIDEGSHKKQHEDEDSFDQADTEDDEEYDKEDEEGNCTYMGCIIKQSDSQSTSNKEDGIVSSLPLLYSSSICSTGDKPALHLSVTALSPDIHSDEDENKVEVVSEESGEKKQLPKLRFEPEGNADVSNATGNVNLFSVTLRPFGSEEYEKDVDEEEVCKPLLRKVQKELYGIQPYVQTEMKTDDSITKGRQKHLLVCSYDPDIQTNQDTKSGYTATATGVMLEQDSCSSDETDYCETGYIMR</sequence>
<keyword evidence="6" id="KW-0675">Receptor</keyword>
<keyword evidence="2" id="KW-0812">Transmembrane</keyword>
<keyword evidence="3" id="KW-0732">Signal</keyword>
<evidence type="ECO:0000313" key="7">
    <source>
        <dbReference type="Proteomes" id="UP001059041"/>
    </source>
</evidence>
<keyword evidence="2" id="KW-1133">Transmembrane helix</keyword>
<feature type="region of interest" description="Disordered" evidence="1">
    <location>
        <begin position="294"/>
        <end position="332"/>
    </location>
</feature>
<evidence type="ECO:0000313" key="6">
    <source>
        <dbReference type="EMBL" id="KAI7809096.1"/>
    </source>
</evidence>
<evidence type="ECO:0000256" key="2">
    <source>
        <dbReference type="SAM" id="Phobius"/>
    </source>
</evidence>
<feature type="chain" id="PRO_5040913969" evidence="3">
    <location>
        <begin position="21"/>
        <end position="541"/>
    </location>
</feature>
<dbReference type="PANTHER" id="PTHR20859:SF53">
    <property type="entry name" value="INTERLEUKIN-22 RECEPTOR SUBUNIT ALPHA-1"/>
    <property type="match status" value="1"/>
</dbReference>
<accession>A0A9W8C6G4</accession>
<dbReference type="GO" id="GO:0004896">
    <property type="term" value="F:cytokine receptor activity"/>
    <property type="evidence" value="ECO:0007669"/>
    <property type="project" value="TreeGrafter"/>
</dbReference>
<proteinExistence type="predicted"/>
<dbReference type="InterPro" id="IPR050650">
    <property type="entry name" value="Type-II_Cytokine-TF_Rcpt"/>
</dbReference>
<feature type="transmembrane region" description="Helical" evidence="2">
    <location>
        <begin position="219"/>
        <end position="245"/>
    </location>
</feature>
<dbReference type="SUPFAM" id="SSF49265">
    <property type="entry name" value="Fibronectin type III"/>
    <property type="match status" value="2"/>
</dbReference>
<keyword evidence="7" id="KW-1185">Reference proteome</keyword>
<evidence type="ECO:0000259" key="4">
    <source>
        <dbReference type="Pfam" id="PF01108"/>
    </source>
</evidence>
<dbReference type="InterPro" id="IPR015373">
    <property type="entry name" value="Interferon/interleukin_rcp_dom"/>
</dbReference>
<feature type="domain" description="Interferon/interleukin receptor" evidence="5">
    <location>
        <begin position="113"/>
        <end position="211"/>
    </location>
</feature>
<protein>
    <submittedName>
        <fullName evidence="6">Cytokine receptor family member B1</fullName>
    </submittedName>
</protein>
<keyword evidence="2" id="KW-0472">Membrane</keyword>
<dbReference type="AlphaFoldDB" id="A0A9W8C6G4"/>
<evidence type="ECO:0000256" key="3">
    <source>
        <dbReference type="SAM" id="SignalP"/>
    </source>
</evidence>
<dbReference type="PANTHER" id="PTHR20859">
    <property type="entry name" value="INTERFERON/INTERLEUKIN RECEPTOR"/>
    <property type="match status" value="1"/>
</dbReference>
<dbReference type="Proteomes" id="UP001059041">
    <property type="component" value="Linkage Group LG6"/>
</dbReference>
<reference evidence="6" key="1">
    <citation type="submission" date="2021-02" db="EMBL/GenBank/DDBJ databases">
        <title>Comparative genomics reveals that relaxation of natural selection precedes convergent phenotypic evolution of cavefish.</title>
        <authorList>
            <person name="Peng Z."/>
        </authorList>
    </citation>
    <scope>NUCLEOTIDE SEQUENCE</scope>
    <source>
        <tissue evidence="6">Muscle</tissue>
    </source>
</reference>
<feature type="region of interest" description="Disordered" evidence="1">
    <location>
        <begin position="402"/>
        <end position="423"/>
    </location>
</feature>